<sequence length="169" mass="19424">MRRILVVLLTAELQGEHIVILENLEVLESLGPFDRELDFLARYVDGCHHAKEELALFPALTSRGLNGDALVEEALEQHREARRLISEMRENHSRSTASRYIELIKSHVEMEDSVTFAVAEYSLPDDEKEEILSRMRDLSAQRCAGFEDAARDLSVRRQGIYRSRVMRAQ</sequence>
<dbReference type="Proteomes" id="UP000509448">
    <property type="component" value="Chromosome"/>
</dbReference>
<keyword evidence="3" id="KW-1185">Reference proteome</keyword>
<evidence type="ECO:0000313" key="3">
    <source>
        <dbReference type="Proteomes" id="UP000509448"/>
    </source>
</evidence>
<reference evidence="2 3" key="1">
    <citation type="journal article" date="2019" name="ISME J.">
        <title>Isolation and characterization of a thermophilic sulfur- and iron-reducing thaumarchaeote from a terrestrial acidic hot spring.</title>
        <authorList>
            <person name="Kato S."/>
            <person name="Itoh T."/>
            <person name="Yuki M."/>
            <person name="Nagamori M."/>
            <person name="Ohnishi M."/>
            <person name="Uematsu K."/>
            <person name="Suzuki K."/>
            <person name="Takashina T."/>
            <person name="Ohkuma M."/>
        </authorList>
    </citation>
    <scope>NUCLEOTIDE SEQUENCE [LARGE SCALE GENOMIC DNA]</scope>
    <source>
        <strain evidence="2 3">NAS-02</strain>
    </source>
</reference>
<dbReference type="InterPro" id="IPR012312">
    <property type="entry name" value="Hemerythrin-like"/>
</dbReference>
<gene>
    <name evidence="2" type="ORF">NAS2_0935</name>
</gene>
<organism evidence="2 3">
    <name type="scientific">Conexivisphaera calida</name>
    <dbReference type="NCBI Taxonomy" id="1874277"/>
    <lineage>
        <taxon>Archaea</taxon>
        <taxon>Nitrososphaerota</taxon>
        <taxon>Conexivisphaeria</taxon>
        <taxon>Conexivisphaerales</taxon>
        <taxon>Conexivisphaeraceae</taxon>
        <taxon>Conexivisphaera</taxon>
    </lineage>
</organism>
<evidence type="ECO:0000313" key="2">
    <source>
        <dbReference type="EMBL" id="BBE42324.1"/>
    </source>
</evidence>
<proteinExistence type="predicted"/>
<accession>A0A4P2VCS5</accession>
<protein>
    <recommendedName>
        <fullName evidence="1">Hemerythrin-like domain-containing protein</fullName>
    </recommendedName>
</protein>
<dbReference type="EMBL" id="AP018732">
    <property type="protein sequence ID" value="BBE42324.1"/>
    <property type="molecule type" value="Genomic_DNA"/>
</dbReference>
<evidence type="ECO:0000259" key="1">
    <source>
        <dbReference type="Pfam" id="PF01814"/>
    </source>
</evidence>
<dbReference type="AlphaFoldDB" id="A0A4P2VCS5"/>
<name>A0A4P2VCS5_9ARCH</name>
<dbReference type="Gene3D" id="1.20.120.520">
    <property type="entry name" value="nmb1532 protein domain like"/>
    <property type="match status" value="1"/>
</dbReference>
<dbReference type="KEGG" id="ccai:NAS2_0935"/>
<feature type="domain" description="Hemerythrin-like" evidence="1">
    <location>
        <begin position="11"/>
        <end position="117"/>
    </location>
</feature>
<dbReference type="Pfam" id="PF01814">
    <property type="entry name" value="Hemerythrin"/>
    <property type="match status" value="1"/>
</dbReference>